<evidence type="ECO:0000256" key="3">
    <source>
        <dbReference type="ARBA" id="ARBA00008014"/>
    </source>
</evidence>
<gene>
    <name evidence="13" type="ORF">DDZ44_01385</name>
</gene>
<evidence type="ECO:0000256" key="4">
    <source>
        <dbReference type="ARBA" id="ARBA00013036"/>
    </source>
</evidence>
<keyword evidence="6" id="KW-0285">Flavoprotein</keyword>
<comment type="cofactor">
    <cofactor evidence="1">
        <name>FMNH2</name>
        <dbReference type="ChEBI" id="CHEBI:57618"/>
    </cofactor>
</comment>
<dbReference type="Gene3D" id="3.60.150.10">
    <property type="entry name" value="Chorismate synthase AroC"/>
    <property type="match status" value="1"/>
</dbReference>
<dbReference type="PANTHER" id="PTHR21085">
    <property type="entry name" value="CHORISMATE SYNTHASE"/>
    <property type="match status" value="1"/>
</dbReference>
<dbReference type="InterPro" id="IPR035904">
    <property type="entry name" value="Chorismate_synth_AroC_sf"/>
</dbReference>
<dbReference type="GO" id="GO:0009423">
    <property type="term" value="P:chorismate biosynthetic process"/>
    <property type="evidence" value="ECO:0007669"/>
    <property type="project" value="UniProtKB-UniRule"/>
</dbReference>
<evidence type="ECO:0000256" key="6">
    <source>
        <dbReference type="ARBA" id="ARBA00022630"/>
    </source>
</evidence>
<dbReference type="GO" id="GO:0008652">
    <property type="term" value="P:amino acid biosynthetic process"/>
    <property type="evidence" value="ECO:0007669"/>
    <property type="project" value="UniProtKB-KW"/>
</dbReference>
<dbReference type="STRING" id="378794.GCA_001570625_02405"/>
<comment type="similarity">
    <text evidence="3">Belongs to the chorismate synthase family.</text>
</comment>
<dbReference type="GO" id="GO:0005829">
    <property type="term" value="C:cytosol"/>
    <property type="evidence" value="ECO:0007669"/>
    <property type="project" value="TreeGrafter"/>
</dbReference>
<sequence length="345" mass="38221">MLLRFITSGESHGKGLIGIVEQMPAGVEIGEEDINRELQRRQKGYGRGGRMKIESDRVEVFSGIRNGYSLGSPIAYLIRNQDFENWQEIMAAGECKRHEEKVLNRPRPGHADLAGAMKYNQADMRNILERASARETAARVAAGAIFKKLLESFNIRVYSQVKSIGPVQAKTWQVNEQNWQDLLEKVDESPLHLVDTEKESLMMEAIDQARAKGESLGGSFEVGVIGMPPGLGSHTSWESRLDSQISALLMSIPAIKAVEIGEGIANSAKPGSRVHDEIFYNEEEGLHRKSNRAGGIEGGISNGETVWARAYMKPIPTLYKPLTSVNTKSWQEEKADIERSDICAV</sequence>
<dbReference type="HAMAP" id="MF_00300">
    <property type="entry name" value="Chorismate_synth"/>
    <property type="match status" value="1"/>
</dbReference>
<evidence type="ECO:0000256" key="11">
    <source>
        <dbReference type="ARBA" id="ARBA00023239"/>
    </source>
</evidence>
<evidence type="ECO:0000256" key="10">
    <source>
        <dbReference type="ARBA" id="ARBA00023141"/>
    </source>
</evidence>
<name>A0A354YT75_9FIRM</name>
<dbReference type="EC" id="4.2.3.5" evidence="4 12"/>
<evidence type="ECO:0000256" key="8">
    <source>
        <dbReference type="ARBA" id="ARBA00022827"/>
    </source>
</evidence>
<dbReference type="CDD" id="cd07304">
    <property type="entry name" value="Chorismate_synthase"/>
    <property type="match status" value="1"/>
</dbReference>
<keyword evidence="5" id="KW-0028">Amino-acid biosynthesis</keyword>
<evidence type="ECO:0000256" key="2">
    <source>
        <dbReference type="ARBA" id="ARBA00005044"/>
    </source>
</evidence>
<keyword evidence="9" id="KW-0521">NADP</keyword>
<dbReference type="NCBIfam" id="NF003793">
    <property type="entry name" value="PRK05382.1"/>
    <property type="match status" value="1"/>
</dbReference>
<keyword evidence="10" id="KW-0057">Aromatic amino acid biosynthesis</keyword>
<dbReference type="SUPFAM" id="SSF103263">
    <property type="entry name" value="Chorismate synthase, AroC"/>
    <property type="match status" value="1"/>
</dbReference>
<dbReference type="InterPro" id="IPR000453">
    <property type="entry name" value="Chorismate_synth"/>
</dbReference>
<dbReference type="FunFam" id="3.60.150.10:FF:000002">
    <property type="entry name" value="Chorismate synthase"/>
    <property type="match status" value="1"/>
</dbReference>
<dbReference type="PIRSF" id="PIRSF001456">
    <property type="entry name" value="Chorismate_synth"/>
    <property type="match status" value="1"/>
</dbReference>
<dbReference type="NCBIfam" id="TIGR00033">
    <property type="entry name" value="aroC"/>
    <property type="match status" value="1"/>
</dbReference>
<comment type="caution">
    <text evidence="13">The sequence shown here is derived from an EMBL/GenBank/DDBJ whole genome shotgun (WGS) entry which is preliminary data.</text>
</comment>
<evidence type="ECO:0000256" key="5">
    <source>
        <dbReference type="ARBA" id="ARBA00022605"/>
    </source>
</evidence>
<keyword evidence="8" id="KW-0274">FAD</keyword>
<dbReference type="InterPro" id="IPR020541">
    <property type="entry name" value="Chorismate_synthase_CS"/>
</dbReference>
<comment type="pathway">
    <text evidence="2">Metabolic intermediate biosynthesis; chorismate biosynthesis; chorismate from D-erythrose 4-phosphate and phosphoenolpyruvate: step 7/7.</text>
</comment>
<dbReference type="AlphaFoldDB" id="A0A354YT75"/>
<dbReference type="Pfam" id="PF01264">
    <property type="entry name" value="Chorismate_synt"/>
    <property type="match status" value="1"/>
</dbReference>
<evidence type="ECO:0000256" key="9">
    <source>
        <dbReference type="ARBA" id="ARBA00022857"/>
    </source>
</evidence>
<dbReference type="GO" id="GO:0009073">
    <property type="term" value="P:aromatic amino acid family biosynthetic process"/>
    <property type="evidence" value="ECO:0007669"/>
    <property type="project" value="UniProtKB-KW"/>
</dbReference>
<dbReference type="EMBL" id="DNZF01000032">
    <property type="protein sequence ID" value="HBK52578.1"/>
    <property type="molecule type" value="Genomic_DNA"/>
</dbReference>
<dbReference type="PANTHER" id="PTHR21085:SF0">
    <property type="entry name" value="CHORISMATE SYNTHASE"/>
    <property type="match status" value="1"/>
</dbReference>
<evidence type="ECO:0000256" key="12">
    <source>
        <dbReference type="NCBIfam" id="TIGR00033"/>
    </source>
</evidence>
<reference evidence="13 14" key="1">
    <citation type="journal article" date="2018" name="Nat. Biotechnol.">
        <title>A standardized bacterial taxonomy based on genome phylogeny substantially revises the tree of life.</title>
        <authorList>
            <person name="Parks D.H."/>
            <person name="Chuvochina M."/>
            <person name="Waite D.W."/>
            <person name="Rinke C."/>
            <person name="Skarshewski A."/>
            <person name="Chaumeil P.A."/>
            <person name="Hugenholtz P."/>
        </authorList>
    </citation>
    <scope>NUCLEOTIDE SEQUENCE [LARGE SCALE GENOMIC DNA]</scope>
    <source>
        <strain evidence="13">UBA10948</strain>
    </source>
</reference>
<organism evidence="13 14">
    <name type="scientific">Syntrophomonas wolfei</name>
    <dbReference type="NCBI Taxonomy" id="863"/>
    <lineage>
        <taxon>Bacteria</taxon>
        <taxon>Bacillati</taxon>
        <taxon>Bacillota</taxon>
        <taxon>Clostridia</taxon>
        <taxon>Eubacteriales</taxon>
        <taxon>Syntrophomonadaceae</taxon>
        <taxon>Syntrophomonas</taxon>
    </lineage>
</organism>
<feature type="non-terminal residue" evidence="13">
    <location>
        <position position="345"/>
    </location>
</feature>
<dbReference type="PROSITE" id="PS00788">
    <property type="entry name" value="CHORISMATE_SYNTHASE_2"/>
    <property type="match status" value="1"/>
</dbReference>
<evidence type="ECO:0000313" key="14">
    <source>
        <dbReference type="Proteomes" id="UP000263273"/>
    </source>
</evidence>
<accession>A0A354YT75</accession>
<dbReference type="GO" id="GO:0004107">
    <property type="term" value="F:chorismate synthase activity"/>
    <property type="evidence" value="ECO:0007669"/>
    <property type="project" value="UniProtKB-UniRule"/>
</dbReference>
<evidence type="ECO:0000313" key="13">
    <source>
        <dbReference type="EMBL" id="HBK52578.1"/>
    </source>
</evidence>
<dbReference type="Proteomes" id="UP000263273">
    <property type="component" value="Unassembled WGS sequence"/>
</dbReference>
<dbReference type="UniPathway" id="UPA00053">
    <property type="reaction ID" value="UER00090"/>
</dbReference>
<dbReference type="GO" id="GO:0010181">
    <property type="term" value="F:FMN binding"/>
    <property type="evidence" value="ECO:0007669"/>
    <property type="project" value="TreeGrafter"/>
</dbReference>
<keyword evidence="7" id="KW-0288">FMN</keyword>
<evidence type="ECO:0000256" key="7">
    <source>
        <dbReference type="ARBA" id="ARBA00022643"/>
    </source>
</evidence>
<protein>
    <recommendedName>
        <fullName evidence="4 12">Chorismate synthase</fullName>
        <ecNumber evidence="4 12">4.2.3.5</ecNumber>
    </recommendedName>
</protein>
<proteinExistence type="inferred from homology"/>
<evidence type="ECO:0000256" key="1">
    <source>
        <dbReference type="ARBA" id="ARBA00001914"/>
    </source>
</evidence>
<keyword evidence="11" id="KW-0456">Lyase</keyword>